<dbReference type="AlphaFoldDB" id="A0A2J6SAI2"/>
<evidence type="ECO:0000256" key="1">
    <source>
        <dbReference type="ARBA" id="ARBA00009865"/>
    </source>
</evidence>
<evidence type="ECO:0000256" key="2">
    <source>
        <dbReference type="ARBA" id="ARBA00022801"/>
    </source>
</evidence>
<dbReference type="GO" id="GO:0004553">
    <property type="term" value="F:hydrolase activity, hydrolyzing O-glycosyl compounds"/>
    <property type="evidence" value="ECO:0007669"/>
    <property type="project" value="InterPro"/>
</dbReference>
<dbReference type="InterPro" id="IPR006710">
    <property type="entry name" value="Glyco_hydro_43"/>
</dbReference>
<dbReference type="EMBL" id="KZ613938">
    <property type="protein sequence ID" value="PMD47760.1"/>
    <property type="molecule type" value="Genomic_DNA"/>
</dbReference>
<dbReference type="CDD" id="cd18617">
    <property type="entry name" value="GH43_XynB-like"/>
    <property type="match status" value="1"/>
</dbReference>
<dbReference type="OrthoDB" id="2139957at2759"/>
<dbReference type="Gene3D" id="2.115.10.20">
    <property type="entry name" value="Glycosyl hydrolase domain, family 43"/>
    <property type="match status" value="1"/>
</dbReference>
<organism evidence="8 9">
    <name type="scientific">Hyaloscypha variabilis (strain UAMH 11265 / GT02V1 / F)</name>
    <name type="common">Meliniomyces variabilis</name>
    <dbReference type="NCBI Taxonomy" id="1149755"/>
    <lineage>
        <taxon>Eukaryota</taxon>
        <taxon>Fungi</taxon>
        <taxon>Dikarya</taxon>
        <taxon>Ascomycota</taxon>
        <taxon>Pezizomycotina</taxon>
        <taxon>Leotiomycetes</taxon>
        <taxon>Helotiales</taxon>
        <taxon>Hyaloscyphaceae</taxon>
        <taxon>Hyaloscypha</taxon>
        <taxon>Hyaloscypha variabilis</taxon>
    </lineage>
</organism>
<feature type="site" description="Important for catalytic activity, responsible for pKa modulation of the active site Glu and correct orientation of both the proton donor and substrate" evidence="5">
    <location>
        <position position="143"/>
    </location>
</feature>
<reference evidence="8 9" key="1">
    <citation type="submission" date="2016-04" db="EMBL/GenBank/DDBJ databases">
        <title>A degradative enzymes factory behind the ericoid mycorrhizal symbiosis.</title>
        <authorList>
            <consortium name="DOE Joint Genome Institute"/>
            <person name="Martino E."/>
            <person name="Morin E."/>
            <person name="Grelet G."/>
            <person name="Kuo A."/>
            <person name="Kohler A."/>
            <person name="Daghino S."/>
            <person name="Barry K."/>
            <person name="Choi C."/>
            <person name="Cichocki N."/>
            <person name="Clum A."/>
            <person name="Copeland A."/>
            <person name="Hainaut M."/>
            <person name="Haridas S."/>
            <person name="Labutti K."/>
            <person name="Lindquist E."/>
            <person name="Lipzen A."/>
            <person name="Khouja H.-R."/>
            <person name="Murat C."/>
            <person name="Ohm R."/>
            <person name="Olson A."/>
            <person name="Spatafora J."/>
            <person name="Veneault-Fourrey C."/>
            <person name="Henrissat B."/>
            <person name="Grigoriev I."/>
            <person name="Martin F."/>
            <person name="Perotto S."/>
        </authorList>
    </citation>
    <scope>NUCLEOTIDE SEQUENCE [LARGE SCALE GENOMIC DNA]</scope>
    <source>
        <strain evidence="8 9">F</strain>
    </source>
</reference>
<dbReference type="SUPFAM" id="SSF75005">
    <property type="entry name" value="Arabinanase/levansucrase/invertase"/>
    <property type="match status" value="1"/>
</dbReference>
<proteinExistence type="inferred from homology"/>
<dbReference type="InterPro" id="IPR023296">
    <property type="entry name" value="Glyco_hydro_beta-prop_sf"/>
</dbReference>
<gene>
    <name evidence="8" type="ORF">L207DRAFT_551193</name>
</gene>
<dbReference type="InterPro" id="IPR013320">
    <property type="entry name" value="ConA-like_dom_sf"/>
</dbReference>
<comment type="similarity">
    <text evidence="1 6">Belongs to the glycosyl hydrolase 43 family.</text>
</comment>
<dbReference type="GO" id="GO:0005975">
    <property type="term" value="P:carbohydrate metabolic process"/>
    <property type="evidence" value="ECO:0007669"/>
    <property type="project" value="InterPro"/>
</dbReference>
<dbReference type="Pfam" id="PF04616">
    <property type="entry name" value="Glyco_hydro_43"/>
    <property type="match status" value="1"/>
</dbReference>
<accession>A0A2J6SAI2</accession>
<keyword evidence="3 6" id="KW-0326">Glycosidase</keyword>
<evidence type="ECO:0000256" key="5">
    <source>
        <dbReference type="PIRSR" id="PIRSR606710-2"/>
    </source>
</evidence>
<dbReference type="PANTHER" id="PTHR42812">
    <property type="entry name" value="BETA-XYLOSIDASE"/>
    <property type="match status" value="1"/>
</dbReference>
<feature type="active site" description="Proton acceptor" evidence="4">
    <location>
        <position position="22"/>
    </location>
</feature>
<dbReference type="Gene3D" id="2.60.120.200">
    <property type="match status" value="1"/>
</dbReference>
<evidence type="ECO:0000313" key="8">
    <source>
        <dbReference type="EMBL" id="PMD47760.1"/>
    </source>
</evidence>
<feature type="active site" description="Proton donor" evidence="4">
    <location>
        <position position="206"/>
    </location>
</feature>
<protein>
    <submittedName>
        <fullName evidence="8">Glycoside hydrolase family 43 protein</fullName>
    </submittedName>
</protein>
<dbReference type="InterPro" id="IPR051795">
    <property type="entry name" value="Glycosyl_Hydrlase_43"/>
</dbReference>
<dbReference type="STRING" id="1149755.A0A2J6SAI2"/>
<dbReference type="InterPro" id="IPR041542">
    <property type="entry name" value="GH43_C2"/>
</dbReference>
<name>A0A2J6SAI2_HYAVF</name>
<evidence type="ECO:0000256" key="6">
    <source>
        <dbReference type="RuleBase" id="RU361187"/>
    </source>
</evidence>
<dbReference type="PANTHER" id="PTHR42812:SF16">
    <property type="entry name" value="HYDROLASE, PUTATIVE (AFU_ORTHOLOGUE AFUA_7G06110)-RELATED"/>
    <property type="match status" value="1"/>
</dbReference>
<evidence type="ECO:0000256" key="3">
    <source>
        <dbReference type="ARBA" id="ARBA00023295"/>
    </source>
</evidence>
<feature type="domain" description="Beta-xylosidase C-terminal Concanavalin A-like" evidence="7">
    <location>
        <begin position="308"/>
        <end position="501"/>
    </location>
</feature>
<dbReference type="SUPFAM" id="SSF49899">
    <property type="entry name" value="Concanavalin A-like lectins/glucanases"/>
    <property type="match status" value="1"/>
</dbReference>
<keyword evidence="9" id="KW-1185">Reference proteome</keyword>
<evidence type="ECO:0000259" key="7">
    <source>
        <dbReference type="Pfam" id="PF17851"/>
    </source>
</evidence>
<dbReference type="Pfam" id="PF17851">
    <property type="entry name" value="GH43_C2"/>
    <property type="match status" value="1"/>
</dbReference>
<keyword evidence="2 6" id="KW-0378">Hydrolase</keyword>
<evidence type="ECO:0000313" key="9">
    <source>
        <dbReference type="Proteomes" id="UP000235786"/>
    </source>
</evidence>
<dbReference type="Proteomes" id="UP000235786">
    <property type="component" value="Unassembled WGS sequence"/>
</dbReference>
<evidence type="ECO:0000256" key="4">
    <source>
        <dbReference type="PIRSR" id="PIRSR606710-1"/>
    </source>
</evidence>
<sequence length="508" mass="56684">MLEMPFTANTYLNPIIPGFNPDPSIVRCGDDYFLATSTFEYFPGVPIYHSKDLISWSLIGHALTRPNQLNLSSQAPSTGVFAPTLRYVKGRFYMATSVIRHAQDSEGILGVPVEPRGFYVWTDNIWDESSWSDPVYFDNLGIDQDLFFDDDGRVYLSTSASVPEEMRTSHGMNIGIYISEIDLDTGRSLNYPQIIRTSETEISIAEGSHILKKDGFYYLMTAEGGTESDHQEWICRSTTGPYATGHADLVEDKHGNWWAVLLALGRETFLCPVTWENGWPVFNGRQKISTIGKGPGLYTKVQETAWEETFPGKDISLGWYHRCTPIKKIYSVENSDTVRLYGGPYTLRDAETMSALLRKQISFNATWMATLGFSPRQVYEEAGIVVWWSQFSHMSLSIRMCASDRGKREVVLRSPTGPNDAFIESVAEIDSPGPVALKVTGTPSSYTFSYAASDCKWIDIGSVGSYVLTRTRPFDGIFTGTFFGIFSQGNSKPALVPADFSGIKMISL</sequence>